<keyword evidence="4" id="KW-0690">Ribosome biogenesis</keyword>
<name>A0A1I7G0B0_9PROT</name>
<dbReference type="InterPro" id="IPR003772">
    <property type="entry name" value="YceD"/>
</dbReference>
<dbReference type="AlphaFoldDB" id="A0A1I7G0B0"/>
<dbReference type="EMBL" id="FPBZ01000003">
    <property type="protein sequence ID" value="SFU41746.1"/>
    <property type="molecule type" value="Genomic_DNA"/>
</dbReference>
<evidence type="ECO:0000256" key="1">
    <source>
        <dbReference type="ARBA" id="ARBA00002868"/>
    </source>
</evidence>
<evidence type="ECO:0000313" key="7">
    <source>
        <dbReference type="Proteomes" id="UP000182649"/>
    </source>
</evidence>
<accession>A0A1I7G0B0</accession>
<dbReference type="PANTHER" id="PTHR38099">
    <property type="entry name" value="LARGE RIBOSOMAL RNA SUBUNIT ACCUMULATION PROTEIN YCED"/>
    <property type="match status" value="1"/>
</dbReference>
<proteinExistence type="inferred from homology"/>
<protein>
    <recommendedName>
        <fullName evidence="3">Large ribosomal RNA subunit accumulation protein YceD</fullName>
    </recommendedName>
    <alternativeName>
        <fullName evidence="5">23S rRNA accumulation protein YceD</fullName>
    </alternativeName>
</protein>
<reference evidence="6 7" key="1">
    <citation type="submission" date="2016-10" db="EMBL/GenBank/DDBJ databases">
        <authorList>
            <person name="de Groot N.N."/>
        </authorList>
    </citation>
    <scope>NUCLEOTIDE SEQUENCE [LARGE SCALE GENOMIC DNA]</scope>
    <source>
        <strain evidence="6 7">Nl14</strain>
    </source>
</reference>
<dbReference type="Proteomes" id="UP000182649">
    <property type="component" value="Unassembled WGS sequence"/>
</dbReference>
<sequence length="219" mass="23939">MCADINRVSGARLADIKHIRSYVLCQGQGNRNMGYFQKSSEILKPVEDKSAMFMGVPLVINSLDFACKAEVCRGKIAIAGFQRLQDYLVNNSGELGYAVIGALDANGRPVLRVDIQGVVSLQCQRCLQELEHVLDIHAVLLLAQNEQELQSFDEDESVDCILAQPDMDVLSLIEDEIILGLPVSPRHEQSECTSGGREDGKAAREASPFAALAALKKTH</sequence>
<comment type="similarity">
    <text evidence="2">Belongs to the DUF177 domain family.</text>
</comment>
<evidence type="ECO:0000256" key="4">
    <source>
        <dbReference type="ARBA" id="ARBA00022517"/>
    </source>
</evidence>
<dbReference type="GO" id="GO:0005829">
    <property type="term" value="C:cytosol"/>
    <property type="evidence" value="ECO:0007669"/>
    <property type="project" value="TreeGrafter"/>
</dbReference>
<dbReference type="PANTHER" id="PTHR38099:SF1">
    <property type="entry name" value="LARGE RIBOSOMAL RNA SUBUNIT ACCUMULATION PROTEIN YCED"/>
    <property type="match status" value="1"/>
</dbReference>
<evidence type="ECO:0000313" key="6">
    <source>
        <dbReference type="EMBL" id="SFU41746.1"/>
    </source>
</evidence>
<organism evidence="6 7">
    <name type="scientific">Nitrosospira multiformis</name>
    <dbReference type="NCBI Taxonomy" id="1231"/>
    <lineage>
        <taxon>Bacteria</taxon>
        <taxon>Pseudomonadati</taxon>
        <taxon>Pseudomonadota</taxon>
        <taxon>Betaproteobacteria</taxon>
        <taxon>Nitrosomonadales</taxon>
        <taxon>Nitrosomonadaceae</taxon>
        <taxon>Nitrosospira</taxon>
    </lineage>
</organism>
<evidence type="ECO:0000256" key="3">
    <source>
        <dbReference type="ARBA" id="ARBA00015716"/>
    </source>
</evidence>
<dbReference type="Pfam" id="PF02620">
    <property type="entry name" value="YceD"/>
    <property type="match status" value="1"/>
</dbReference>
<dbReference type="GO" id="GO:0042254">
    <property type="term" value="P:ribosome biogenesis"/>
    <property type="evidence" value="ECO:0007669"/>
    <property type="project" value="UniProtKB-KW"/>
</dbReference>
<gene>
    <name evidence="6" type="ORF">SAMN05216417_10314</name>
</gene>
<evidence type="ECO:0000256" key="2">
    <source>
        <dbReference type="ARBA" id="ARBA00010740"/>
    </source>
</evidence>
<dbReference type="InterPro" id="IPR039255">
    <property type="entry name" value="YceD_bac"/>
</dbReference>
<comment type="function">
    <text evidence="1">Plays a role in synthesis, processing and/or stability of 23S rRNA.</text>
</comment>
<evidence type="ECO:0000256" key="5">
    <source>
        <dbReference type="ARBA" id="ARBA00031841"/>
    </source>
</evidence>